<evidence type="ECO:0000256" key="1">
    <source>
        <dbReference type="ARBA" id="ARBA00004120"/>
    </source>
</evidence>
<dbReference type="GO" id="GO:0003924">
    <property type="term" value="F:GTPase activity"/>
    <property type="evidence" value="ECO:0007669"/>
    <property type="project" value="InterPro"/>
</dbReference>
<dbReference type="SMART" id="SM00177">
    <property type="entry name" value="ARF"/>
    <property type="match status" value="1"/>
</dbReference>
<dbReference type="PROSITE" id="PS51417">
    <property type="entry name" value="ARF"/>
    <property type="match status" value="1"/>
</dbReference>
<evidence type="ECO:0000256" key="17">
    <source>
        <dbReference type="PIRSR" id="PIRSR606689-1"/>
    </source>
</evidence>
<evidence type="ECO:0000256" key="9">
    <source>
        <dbReference type="ARBA" id="ARBA00022741"/>
    </source>
</evidence>
<dbReference type="STRING" id="3088.A0A383VRB3"/>
<reference evidence="20 21" key="1">
    <citation type="submission" date="2016-10" db="EMBL/GenBank/DDBJ databases">
        <authorList>
            <person name="Cai Z."/>
        </authorList>
    </citation>
    <scope>NUCLEOTIDE SEQUENCE [LARGE SCALE GENOMIC DNA]</scope>
</reference>
<dbReference type="Pfam" id="PF00025">
    <property type="entry name" value="Arf"/>
    <property type="match status" value="1"/>
</dbReference>
<proteinExistence type="inferred from homology"/>
<dbReference type="GO" id="GO:0005930">
    <property type="term" value="C:axoneme"/>
    <property type="evidence" value="ECO:0007669"/>
    <property type="project" value="UniProtKB-SubCell"/>
</dbReference>
<dbReference type="AlphaFoldDB" id="A0A383VRB3"/>
<evidence type="ECO:0000256" key="5">
    <source>
        <dbReference type="ARBA" id="ARBA00019766"/>
    </source>
</evidence>
<evidence type="ECO:0000256" key="8">
    <source>
        <dbReference type="ARBA" id="ARBA00022707"/>
    </source>
</evidence>
<keyword evidence="11" id="KW-0931">ER-Golgi transport</keyword>
<name>A0A383VRB3_TETOB</name>
<keyword evidence="8" id="KW-0519">Myristate</keyword>
<dbReference type="PRINTS" id="PR00328">
    <property type="entry name" value="SAR1GTPBP"/>
</dbReference>
<keyword evidence="15" id="KW-0966">Cell projection</keyword>
<dbReference type="NCBIfam" id="TIGR00231">
    <property type="entry name" value="small_GTP"/>
    <property type="match status" value="1"/>
</dbReference>
<dbReference type="GO" id="GO:0060170">
    <property type="term" value="C:ciliary membrane"/>
    <property type="evidence" value="ECO:0007669"/>
    <property type="project" value="UniProtKB-SubCell"/>
</dbReference>
<accession>A0A383VRB3</accession>
<protein>
    <recommendedName>
        <fullName evidence="5">ADP-ribosylation factor-like protein 6</fullName>
    </recommendedName>
</protein>
<dbReference type="EMBL" id="FNXT01000785">
    <property type="protein sequence ID" value="SZX67312.1"/>
    <property type="molecule type" value="Genomic_DNA"/>
</dbReference>
<keyword evidence="18" id="KW-0460">Magnesium</keyword>
<evidence type="ECO:0000256" key="10">
    <source>
        <dbReference type="ARBA" id="ARBA00022794"/>
    </source>
</evidence>
<evidence type="ECO:0000256" key="18">
    <source>
        <dbReference type="PIRSR" id="PIRSR606689-2"/>
    </source>
</evidence>
<feature type="binding site" evidence="18">
    <location>
        <position position="31"/>
    </location>
    <ligand>
        <name>Mg(2+)</name>
        <dbReference type="ChEBI" id="CHEBI:18420"/>
    </ligand>
</feature>
<gene>
    <name evidence="20" type="ORF">BQ4739_LOCUS7718</name>
</gene>
<evidence type="ECO:0000256" key="16">
    <source>
        <dbReference type="ARBA" id="ARBA00023288"/>
    </source>
</evidence>
<organism evidence="20 21">
    <name type="scientific">Tetradesmus obliquus</name>
    <name type="common">Green alga</name>
    <name type="synonym">Acutodesmus obliquus</name>
    <dbReference type="NCBI Taxonomy" id="3088"/>
    <lineage>
        <taxon>Eukaryota</taxon>
        <taxon>Viridiplantae</taxon>
        <taxon>Chlorophyta</taxon>
        <taxon>core chlorophytes</taxon>
        <taxon>Chlorophyceae</taxon>
        <taxon>CS clade</taxon>
        <taxon>Sphaeropleales</taxon>
        <taxon>Scenedesmaceae</taxon>
        <taxon>Tetradesmus</taxon>
    </lineage>
</organism>
<keyword evidence="21" id="KW-1185">Reference proteome</keyword>
<keyword evidence="11" id="KW-0813">Transport</keyword>
<evidence type="ECO:0000256" key="2">
    <source>
        <dbReference type="ARBA" id="ARBA00004430"/>
    </source>
</evidence>
<evidence type="ECO:0000256" key="13">
    <source>
        <dbReference type="ARBA" id="ARBA00023136"/>
    </source>
</evidence>
<dbReference type="GO" id="GO:0030030">
    <property type="term" value="P:cell projection organization"/>
    <property type="evidence" value="ECO:0007669"/>
    <property type="project" value="UniProtKB-KW"/>
</dbReference>
<evidence type="ECO:0000313" key="20">
    <source>
        <dbReference type="EMBL" id="SZX67312.1"/>
    </source>
</evidence>
<dbReference type="InterPro" id="IPR006689">
    <property type="entry name" value="Small_GTPase_ARF/SAR"/>
</dbReference>
<keyword evidence="16" id="KW-0449">Lipoprotein</keyword>
<feature type="binding site" evidence="18">
    <location>
        <position position="50"/>
    </location>
    <ligand>
        <name>Mg(2+)</name>
        <dbReference type="ChEBI" id="CHEBI:18420"/>
    </ligand>
</feature>
<dbReference type="Gene3D" id="3.40.50.300">
    <property type="entry name" value="P-loop containing nucleotide triphosphate hydrolases"/>
    <property type="match status" value="1"/>
</dbReference>
<dbReference type="InterPro" id="IPR005225">
    <property type="entry name" value="Small_GTP-bd"/>
</dbReference>
<dbReference type="PANTHER" id="PTHR11711">
    <property type="entry name" value="ADP RIBOSYLATION FACTOR-RELATED"/>
    <property type="match status" value="1"/>
</dbReference>
<keyword evidence="18" id="KW-0479">Metal-binding</keyword>
<evidence type="ECO:0000256" key="12">
    <source>
        <dbReference type="ARBA" id="ARBA00023134"/>
    </source>
</evidence>
<dbReference type="SMART" id="SM00178">
    <property type="entry name" value="SAR"/>
    <property type="match status" value="1"/>
</dbReference>
<comment type="subcellular location">
    <subcellularLocation>
        <location evidence="3">Cell projection</location>
        <location evidence="3">Cilium membrane</location>
        <topology evidence="3">Peripheral membrane protein</topology>
        <orientation evidence="3">Cytoplasmic side</orientation>
    </subcellularLocation>
    <subcellularLocation>
        <location evidence="2">Cytoplasm</location>
        <location evidence="2">Cytoskeleton</location>
        <location evidence="2">Cilium axoneme</location>
    </subcellularLocation>
    <subcellularLocation>
        <location evidence="1">Cytoplasm</location>
        <location evidence="1">Cytoskeleton</location>
        <location evidence="1">Cilium basal body</location>
    </subcellularLocation>
</comment>
<keyword evidence="14" id="KW-0206">Cytoskeleton</keyword>
<dbReference type="GO" id="GO:0046872">
    <property type="term" value="F:metal ion binding"/>
    <property type="evidence" value="ECO:0007669"/>
    <property type="project" value="UniProtKB-KW"/>
</dbReference>
<dbReference type="InterPro" id="IPR027417">
    <property type="entry name" value="P-loop_NTPase"/>
</dbReference>
<dbReference type="Proteomes" id="UP000256970">
    <property type="component" value="Unassembled WGS sequence"/>
</dbReference>
<keyword evidence="10" id="KW-0970">Cilium biogenesis/degradation</keyword>
<dbReference type="InterPro" id="IPR024156">
    <property type="entry name" value="Small_GTPase_ARF"/>
</dbReference>
<dbReference type="GO" id="GO:0016192">
    <property type="term" value="P:vesicle-mediated transport"/>
    <property type="evidence" value="ECO:0007669"/>
    <property type="project" value="UniProtKB-KW"/>
</dbReference>
<dbReference type="FunFam" id="3.40.50.300:FF:000457">
    <property type="entry name" value="ADP-ribosylation factor-like protein 6"/>
    <property type="match status" value="1"/>
</dbReference>
<dbReference type="GO" id="GO:0005525">
    <property type="term" value="F:GTP binding"/>
    <property type="evidence" value="ECO:0007669"/>
    <property type="project" value="UniProtKB-KW"/>
</dbReference>
<comment type="similarity">
    <text evidence="4 19">Belongs to the small GTPase superfamily. Arf family.</text>
</comment>
<keyword evidence="13" id="KW-0472">Membrane</keyword>
<evidence type="ECO:0000256" key="15">
    <source>
        <dbReference type="ARBA" id="ARBA00023273"/>
    </source>
</evidence>
<feature type="binding site" evidence="17">
    <location>
        <position position="72"/>
    </location>
    <ligand>
        <name>GTP</name>
        <dbReference type="ChEBI" id="CHEBI:37565"/>
    </ligand>
</feature>
<feature type="binding site" evidence="17">
    <location>
        <begin position="129"/>
        <end position="132"/>
    </location>
    <ligand>
        <name>GTP</name>
        <dbReference type="ChEBI" id="CHEBI:37565"/>
    </ligand>
</feature>
<keyword evidence="12 17" id="KW-0342">GTP-binding</keyword>
<evidence type="ECO:0000256" key="6">
    <source>
        <dbReference type="ARBA" id="ARBA00022475"/>
    </source>
</evidence>
<evidence type="ECO:0000256" key="7">
    <source>
        <dbReference type="ARBA" id="ARBA00022490"/>
    </source>
</evidence>
<keyword evidence="6" id="KW-1003">Cell membrane</keyword>
<evidence type="ECO:0000256" key="4">
    <source>
        <dbReference type="ARBA" id="ARBA00010290"/>
    </source>
</evidence>
<evidence type="ECO:0000256" key="11">
    <source>
        <dbReference type="ARBA" id="ARBA00022892"/>
    </source>
</evidence>
<feature type="binding site" evidence="17">
    <location>
        <begin position="24"/>
        <end position="31"/>
    </location>
    <ligand>
        <name>GTP</name>
        <dbReference type="ChEBI" id="CHEBI:37565"/>
    </ligand>
</feature>
<keyword evidence="9 17" id="KW-0547">Nucleotide-binding</keyword>
<evidence type="ECO:0000256" key="14">
    <source>
        <dbReference type="ARBA" id="ARBA00023212"/>
    </source>
</evidence>
<evidence type="ECO:0000313" key="21">
    <source>
        <dbReference type="Proteomes" id="UP000256970"/>
    </source>
</evidence>
<dbReference type="SUPFAM" id="SSF52540">
    <property type="entry name" value="P-loop containing nucleoside triphosphate hydrolases"/>
    <property type="match status" value="1"/>
</dbReference>
<evidence type="ECO:0000256" key="3">
    <source>
        <dbReference type="ARBA" id="ARBA00004522"/>
    </source>
</evidence>
<sequence length="183" mass="20600">MGFFSYLLDLLGLNGQKVNVLVVGLDNSGKTTTIERLKPKNKQSNEVAPTVGLSVEQFQRGGLTLTVFDMSGAGRYRLLWEQYYLETQAVIFVVDSADRLRLVVAKDELDNMLANQQLGRRVPLLFLANKMDLPLALTPVELAQAFHLEEIRERPWQIVPSNALTGEGLDRGMDWLAEKLLRK</sequence>
<evidence type="ECO:0000256" key="19">
    <source>
        <dbReference type="RuleBase" id="RU003925"/>
    </source>
</evidence>
<keyword evidence="7" id="KW-0963">Cytoplasm</keyword>